<dbReference type="GO" id="GO:0016740">
    <property type="term" value="F:transferase activity"/>
    <property type="evidence" value="ECO:0007669"/>
    <property type="project" value="UniProtKB-KW"/>
</dbReference>
<comment type="caution">
    <text evidence="2">The sequence shown here is derived from an EMBL/GenBank/DDBJ whole genome shotgun (WGS) entry which is preliminary data.</text>
</comment>
<dbReference type="InterPro" id="IPR001173">
    <property type="entry name" value="Glyco_trans_2-like"/>
</dbReference>
<dbReference type="Gene3D" id="3.90.550.10">
    <property type="entry name" value="Spore Coat Polysaccharide Biosynthesis Protein SpsA, Chain A"/>
    <property type="match status" value="1"/>
</dbReference>
<dbReference type="SUPFAM" id="SSF53448">
    <property type="entry name" value="Nucleotide-diphospho-sugar transferases"/>
    <property type="match status" value="1"/>
</dbReference>
<proteinExistence type="predicted"/>
<name>A0A4Q2ULC6_9BACT</name>
<evidence type="ECO:0000259" key="1">
    <source>
        <dbReference type="Pfam" id="PF00535"/>
    </source>
</evidence>
<sequence>MLDRLLARRIRLSYGITVCNEAVELERLILFLLLHKDAHDQIVVLQDTTEPDSWVTDVLDRYQNQISVLTARLGGDFATFKNTLISMASGDYLFQIDADELPGKPLLRSLKGILRKHPQADCLAVPRINLVRGLTPEWIAAWQWQVDEQGRINYPDYQLRIFRLNQIIRWKNKVHEELAGYQHCHFLPADTDAYCLLHRKDIDRQKKQNDFYQSLG</sequence>
<gene>
    <name evidence="2" type="ORF">EQG79_09645</name>
</gene>
<evidence type="ECO:0000313" key="2">
    <source>
        <dbReference type="EMBL" id="RYC70124.1"/>
    </source>
</evidence>
<keyword evidence="2" id="KW-0808">Transferase</keyword>
<dbReference type="AlphaFoldDB" id="A0A4Q2ULC6"/>
<keyword evidence="3" id="KW-1185">Reference proteome</keyword>
<accession>A0A4Q2ULC6</accession>
<evidence type="ECO:0000313" key="3">
    <source>
        <dbReference type="Proteomes" id="UP000290407"/>
    </source>
</evidence>
<feature type="domain" description="Glycosyltransferase 2-like" evidence="1">
    <location>
        <begin position="16"/>
        <end position="137"/>
    </location>
</feature>
<protein>
    <submittedName>
        <fullName evidence="2">Glycosyltransferase</fullName>
    </submittedName>
</protein>
<organism evidence="2 3">
    <name type="scientific">Spirosoma sordidisoli</name>
    <dbReference type="NCBI Taxonomy" id="2502893"/>
    <lineage>
        <taxon>Bacteria</taxon>
        <taxon>Pseudomonadati</taxon>
        <taxon>Bacteroidota</taxon>
        <taxon>Cytophagia</taxon>
        <taxon>Cytophagales</taxon>
        <taxon>Cytophagaceae</taxon>
        <taxon>Spirosoma</taxon>
    </lineage>
</organism>
<dbReference type="EMBL" id="SBLB01000002">
    <property type="protein sequence ID" value="RYC70124.1"/>
    <property type="molecule type" value="Genomic_DNA"/>
</dbReference>
<dbReference type="Proteomes" id="UP000290407">
    <property type="component" value="Unassembled WGS sequence"/>
</dbReference>
<dbReference type="RefSeq" id="WP_077921851.1">
    <property type="nucleotide sequence ID" value="NZ_SBLB01000002.1"/>
</dbReference>
<reference evidence="2 3" key="1">
    <citation type="submission" date="2019-01" db="EMBL/GenBank/DDBJ databases">
        <title>Spirosoma flava sp. nov., a propanil-degrading bacterium isolated from herbicide-contaminated soil.</title>
        <authorList>
            <person name="Zhang L."/>
            <person name="Jiang J.-D."/>
        </authorList>
    </citation>
    <scope>NUCLEOTIDE SEQUENCE [LARGE SCALE GENOMIC DNA]</scope>
    <source>
        <strain evidence="2 3">TY50</strain>
    </source>
</reference>
<dbReference type="Pfam" id="PF00535">
    <property type="entry name" value="Glycos_transf_2"/>
    <property type="match status" value="1"/>
</dbReference>
<dbReference type="InterPro" id="IPR029044">
    <property type="entry name" value="Nucleotide-diphossugar_trans"/>
</dbReference>